<feature type="non-terminal residue" evidence="1">
    <location>
        <position position="91"/>
    </location>
</feature>
<proteinExistence type="predicted"/>
<evidence type="ECO:0008006" key="2">
    <source>
        <dbReference type="Google" id="ProtNLM"/>
    </source>
</evidence>
<name>A0A381XWU9_9ZZZZ</name>
<dbReference type="EMBL" id="UINC01016662">
    <property type="protein sequence ID" value="SVA69208.1"/>
    <property type="molecule type" value="Genomic_DNA"/>
</dbReference>
<dbReference type="SUPFAM" id="SSF81901">
    <property type="entry name" value="HCP-like"/>
    <property type="match status" value="1"/>
</dbReference>
<protein>
    <recommendedName>
        <fullName evidence="2">Sel1 repeat family protein</fullName>
    </recommendedName>
</protein>
<dbReference type="InterPro" id="IPR006597">
    <property type="entry name" value="Sel1-like"/>
</dbReference>
<sequence length="91" mass="10276">MSGRHINRLIFVLVGFGLVVLNTLSCAPQDRQPRELTRQQIDDLRSRAERGEVGAQYELGFMHWYGLGVTHDEAVAVDWYLRAATQGFAEA</sequence>
<dbReference type="SMART" id="SM00671">
    <property type="entry name" value="SEL1"/>
    <property type="match status" value="1"/>
</dbReference>
<dbReference type="Gene3D" id="1.25.40.10">
    <property type="entry name" value="Tetratricopeptide repeat domain"/>
    <property type="match status" value="1"/>
</dbReference>
<dbReference type="Pfam" id="PF08238">
    <property type="entry name" value="Sel1"/>
    <property type="match status" value="1"/>
</dbReference>
<reference evidence="1" key="1">
    <citation type="submission" date="2018-05" db="EMBL/GenBank/DDBJ databases">
        <authorList>
            <person name="Lanie J.A."/>
            <person name="Ng W.-L."/>
            <person name="Kazmierczak K.M."/>
            <person name="Andrzejewski T.M."/>
            <person name="Davidsen T.M."/>
            <person name="Wayne K.J."/>
            <person name="Tettelin H."/>
            <person name="Glass J.I."/>
            <person name="Rusch D."/>
            <person name="Podicherti R."/>
            <person name="Tsui H.-C.T."/>
            <person name="Winkler M.E."/>
        </authorList>
    </citation>
    <scope>NUCLEOTIDE SEQUENCE</scope>
</reference>
<accession>A0A381XWU9</accession>
<dbReference type="AlphaFoldDB" id="A0A381XWU9"/>
<dbReference type="InterPro" id="IPR011990">
    <property type="entry name" value="TPR-like_helical_dom_sf"/>
</dbReference>
<evidence type="ECO:0000313" key="1">
    <source>
        <dbReference type="EMBL" id="SVA69208.1"/>
    </source>
</evidence>
<organism evidence="1">
    <name type="scientific">marine metagenome</name>
    <dbReference type="NCBI Taxonomy" id="408172"/>
    <lineage>
        <taxon>unclassified sequences</taxon>
        <taxon>metagenomes</taxon>
        <taxon>ecological metagenomes</taxon>
    </lineage>
</organism>
<gene>
    <name evidence="1" type="ORF">METZ01_LOCUS122062</name>
</gene>